<feature type="signal peptide" evidence="1">
    <location>
        <begin position="1"/>
        <end position="32"/>
    </location>
</feature>
<dbReference type="NCBIfam" id="NF047340">
    <property type="entry name" value="Athe_2463_dom"/>
    <property type="match status" value="1"/>
</dbReference>
<keyword evidence="1" id="KW-0732">Signal</keyword>
<dbReference type="RefSeq" id="WP_015908781.1">
    <property type="nucleotide sequence ID" value="NZ_FUZJ01000001.1"/>
</dbReference>
<proteinExistence type="predicted"/>
<dbReference type="GeneID" id="31773817"/>
<evidence type="ECO:0000256" key="1">
    <source>
        <dbReference type="SAM" id="SignalP"/>
    </source>
</evidence>
<evidence type="ECO:0000313" key="2">
    <source>
        <dbReference type="EMBL" id="SMR91653.1"/>
    </source>
</evidence>
<name>A0ABY1S5Y4_CALBS</name>
<protein>
    <submittedName>
        <fullName evidence="2">Uncharacterized protein</fullName>
    </submittedName>
</protein>
<accession>A0ABY1S5Y4</accession>
<comment type="caution">
    <text evidence="2">The sequence shown here is derived from an EMBL/GenBank/DDBJ whole genome shotgun (WGS) entry which is preliminary data.</text>
</comment>
<dbReference type="Proteomes" id="UP000196803">
    <property type="component" value="Unassembled WGS sequence"/>
</dbReference>
<reference evidence="2 3" key="1">
    <citation type="submission" date="2017-05" db="EMBL/GenBank/DDBJ databases">
        <authorList>
            <person name="Varghese N."/>
            <person name="Submissions S."/>
        </authorList>
    </citation>
    <scope>NUCLEOTIDE SEQUENCE [LARGE SCALE GENOMIC DNA]</scope>
    <source>
        <strain evidence="2 3">MACB1020</strain>
    </source>
</reference>
<dbReference type="EMBL" id="FXXC01000001">
    <property type="protein sequence ID" value="SMR91653.1"/>
    <property type="molecule type" value="Genomic_DNA"/>
</dbReference>
<sequence>MSLKSRFQRAVAFLATALLLFSLCFVHQSVTADVGKYGDPDTKKVPADTIKNFLTPVALYKIEHGIGGYGKKIEVDEKTGKETLYYVFPLNRELSALHNGLPIYGSPEDIKANFDYSERPGFKEDPNGAYWAVKQGDIYVPAKPNTPDAVRGWFRYAGVSDFGLPLTEIRFPPDVSYRAVTNKVKILRDPWNDSIARDISEVARAYYEGNKPNNLDQMFETWLRDYMYTDMKGQTLRDALLQAGLNPDNYGELKHYVMPVTNQSGEAAAVVLILQYPDRQIVYRTYERVERNNPYNFTLTTIPGSGVPVSSKISYKAKIKFDRNVIYTKYHPTVSREAIDSKRHSYVKIDVRIWDIGYYRKVPIYEKKTEYDDEDNPYTAVVLKGYNLEFVPATEVRYKDPYARVVRYRNAGIRYEYPYKIENLQVGSNSISYTVYFMFEKAGRSNPNEESYITAINYNSSTDSKIFFPFEVKIDNQSFEVNTLVKDNVPINTFTATLVDPPGPDRTKIYRVLHLREKRTENCVLTTNGQLSFTAQVSYLNATPQIGIFRTSDASLTWSIERNIYPQ</sequence>
<keyword evidence="3" id="KW-1185">Reference proteome</keyword>
<gene>
    <name evidence="2" type="ORF">SAMN05216240_0580</name>
</gene>
<feature type="chain" id="PRO_5045424554" evidence="1">
    <location>
        <begin position="33"/>
        <end position="567"/>
    </location>
</feature>
<evidence type="ECO:0000313" key="3">
    <source>
        <dbReference type="Proteomes" id="UP000196803"/>
    </source>
</evidence>
<organism evidence="2 3">
    <name type="scientific">Caldicellulosiruptor bescii</name>
    <name type="common">Anaerocellum thermophilum</name>
    <dbReference type="NCBI Taxonomy" id="31899"/>
    <lineage>
        <taxon>Bacteria</taxon>
        <taxon>Bacillati</taxon>
        <taxon>Bacillota</taxon>
        <taxon>Bacillota incertae sedis</taxon>
        <taxon>Caldicellulosiruptorales</taxon>
        <taxon>Caldicellulosiruptoraceae</taxon>
        <taxon>Caldicellulosiruptor</taxon>
    </lineage>
</organism>